<dbReference type="EMBL" id="GDHC01001384">
    <property type="protein sequence ID" value="JAQ17245.1"/>
    <property type="molecule type" value="Transcribed_RNA"/>
</dbReference>
<accession>A0A146MDF5</accession>
<feature type="compositionally biased region" description="Low complexity" evidence="1">
    <location>
        <begin position="99"/>
        <end position="123"/>
    </location>
</feature>
<protein>
    <submittedName>
        <fullName evidence="2">Uncharacterized protein</fullName>
    </submittedName>
</protein>
<name>A0A146MDF5_LYGHE</name>
<dbReference type="AlphaFoldDB" id="A0A146MDF5"/>
<proteinExistence type="predicted"/>
<sequence length="123" mass="13765">MQEMYRMSNNNNNTATHKLLLTGNKQASSGIVRNTEERSVITATASMEDDFSKHVKNSNFTVPIATLSPQKPRKFCKSQVRPLHQHHRYTCSNIYSTTSNESRNGGNDNNSNACTNSNDKGDQ</sequence>
<evidence type="ECO:0000256" key="1">
    <source>
        <dbReference type="SAM" id="MobiDB-lite"/>
    </source>
</evidence>
<organism evidence="2">
    <name type="scientific">Lygus hesperus</name>
    <name type="common">Western plant bug</name>
    <dbReference type="NCBI Taxonomy" id="30085"/>
    <lineage>
        <taxon>Eukaryota</taxon>
        <taxon>Metazoa</taxon>
        <taxon>Ecdysozoa</taxon>
        <taxon>Arthropoda</taxon>
        <taxon>Hexapoda</taxon>
        <taxon>Insecta</taxon>
        <taxon>Pterygota</taxon>
        <taxon>Neoptera</taxon>
        <taxon>Paraneoptera</taxon>
        <taxon>Hemiptera</taxon>
        <taxon>Heteroptera</taxon>
        <taxon>Panheteroptera</taxon>
        <taxon>Cimicomorpha</taxon>
        <taxon>Miridae</taxon>
        <taxon>Mirini</taxon>
        <taxon>Lygus</taxon>
    </lineage>
</organism>
<evidence type="ECO:0000313" key="2">
    <source>
        <dbReference type="EMBL" id="JAQ17245.1"/>
    </source>
</evidence>
<gene>
    <name evidence="2" type="ORF">g.62408</name>
</gene>
<feature type="region of interest" description="Disordered" evidence="1">
    <location>
        <begin position="95"/>
        <end position="123"/>
    </location>
</feature>
<reference evidence="2" key="1">
    <citation type="journal article" date="2016" name="Gigascience">
        <title>De novo construction of an expanded transcriptome assembly for the western tarnished plant bug, Lygus hesperus.</title>
        <authorList>
            <person name="Tassone E.E."/>
            <person name="Geib S.M."/>
            <person name="Hall B."/>
            <person name="Fabrick J.A."/>
            <person name="Brent C.S."/>
            <person name="Hull J.J."/>
        </authorList>
    </citation>
    <scope>NUCLEOTIDE SEQUENCE</scope>
</reference>